<evidence type="ECO:0000256" key="1">
    <source>
        <dbReference type="ARBA" id="ARBA00004592"/>
    </source>
</evidence>
<feature type="repeat" description="ARM" evidence="8">
    <location>
        <begin position="596"/>
        <end position="638"/>
    </location>
</feature>
<keyword evidence="3" id="KW-0926">Vacuole</keyword>
<feature type="region of interest" description="Disordered" evidence="9">
    <location>
        <begin position="680"/>
        <end position="713"/>
    </location>
</feature>
<dbReference type="AlphaFoldDB" id="A0A0D3JMI2"/>
<evidence type="ECO:0000256" key="2">
    <source>
        <dbReference type="ARBA" id="ARBA00005462"/>
    </source>
</evidence>
<comment type="subcellular location">
    <subcellularLocation>
        <location evidence="1">Vacuole membrane</location>
        <topology evidence="1">Lipid-anchor</topology>
    </subcellularLocation>
</comment>
<feature type="region of interest" description="Disordered" evidence="9">
    <location>
        <begin position="1"/>
        <end position="52"/>
    </location>
</feature>
<evidence type="ECO:0000256" key="9">
    <source>
        <dbReference type="SAM" id="MobiDB-lite"/>
    </source>
</evidence>
<evidence type="ECO:0000256" key="4">
    <source>
        <dbReference type="ARBA" id="ARBA00022737"/>
    </source>
</evidence>
<dbReference type="KEGG" id="ehx:EMIHUDRAFT_206817"/>
<keyword evidence="11" id="KW-1185">Reference proteome</keyword>
<dbReference type="GO" id="GO:0071562">
    <property type="term" value="P:nucleus-vacuole junction assembly"/>
    <property type="evidence" value="ECO:0007669"/>
    <property type="project" value="InterPro"/>
</dbReference>
<evidence type="ECO:0000256" key="8">
    <source>
        <dbReference type="PROSITE-ProRule" id="PRU00259"/>
    </source>
</evidence>
<name>A0A0D3JMI2_EMIH1</name>
<reference evidence="11" key="1">
    <citation type="journal article" date="2013" name="Nature">
        <title>Pan genome of the phytoplankton Emiliania underpins its global distribution.</title>
        <authorList>
            <person name="Read B.A."/>
            <person name="Kegel J."/>
            <person name="Klute M.J."/>
            <person name="Kuo A."/>
            <person name="Lefebvre S.C."/>
            <person name="Maumus F."/>
            <person name="Mayer C."/>
            <person name="Miller J."/>
            <person name="Monier A."/>
            <person name="Salamov A."/>
            <person name="Young J."/>
            <person name="Aguilar M."/>
            <person name="Claverie J.M."/>
            <person name="Frickenhaus S."/>
            <person name="Gonzalez K."/>
            <person name="Herman E.K."/>
            <person name="Lin Y.C."/>
            <person name="Napier J."/>
            <person name="Ogata H."/>
            <person name="Sarno A.F."/>
            <person name="Shmutz J."/>
            <person name="Schroeder D."/>
            <person name="de Vargas C."/>
            <person name="Verret F."/>
            <person name="von Dassow P."/>
            <person name="Valentin K."/>
            <person name="Van de Peer Y."/>
            <person name="Wheeler G."/>
            <person name="Dacks J.B."/>
            <person name="Delwiche C.F."/>
            <person name="Dyhrman S.T."/>
            <person name="Glockner G."/>
            <person name="John U."/>
            <person name="Richards T."/>
            <person name="Worden A.Z."/>
            <person name="Zhang X."/>
            <person name="Grigoriev I.V."/>
            <person name="Allen A.E."/>
            <person name="Bidle K."/>
            <person name="Borodovsky M."/>
            <person name="Bowler C."/>
            <person name="Brownlee C."/>
            <person name="Cock J.M."/>
            <person name="Elias M."/>
            <person name="Gladyshev V.N."/>
            <person name="Groth M."/>
            <person name="Guda C."/>
            <person name="Hadaegh A."/>
            <person name="Iglesias-Rodriguez M.D."/>
            <person name="Jenkins J."/>
            <person name="Jones B.M."/>
            <person name="Lawson T."/>
            <person name="Leese F."/>
            <person name="Lindquist E."/>
            <person name="Lobanov A."/>
            <person name="Lomsadze A."/>
            <person name="Malik S.B."/>
            <person name="Marsh M.E."/>
            <person name="Mackinder L."/>
            <person name="Mock T."/>
            <person name="Mueller-Roeber B."/>
            <person name="Pagarete A."/>
            <person name="Parker M."/>
            <person name="Probert I."/>
            <person name="Quesneville H."/>
            <person name="Raines C."/>
            <person name="Rensing S.A."/>
            <person name="Riano-Pachon D.M."/>
            <person name="Richier S."/>
            <person name="Rokitta S."/>
            <person name="Shiraiwa Y."/>
            <person name="Soanes D.M."/>
            <person name="van der Giezen M."/>
            <person name="Wahlund T.M."/>
            <person name="Williams B."/>
            <person name="Wilson W."/>
            <person name="Wolfe G."/>
            <person name="Wurch L.L."/>
        </authorList>
    </citation>
    <scope>NUCLEOTIDE SEQUENCE</scope>
</reference>
<dbReference type="GO" id="GO:0005774">
    <property type="term" value="C:vacuolar membrane"/>
    <property type="evidence" value="ECO:0007669"/>
    <property type="project" value="UniProtKB-SubCell"/>
</dbReference>
<dbReference type="PaxDb" id="2903-EOD24717"/>
<comment type="similarity">
    <text evidence="2">Belongs to the beta-catenin family.</text>
</comment>
<keyword evidence="6" id="KW-0449">Lipoprotein</keyword>
<dbReference type="InterPro" id="IPR016024">
    <property type="entry name" value="ARM-type_fold"/>
</dbReference>
<evidence type="ECO:0000256" key="5">
    <source>
        <dbReference type="ARBA" id="ARBA00023136"/>
    </source>
</evidence>
<dbReference type="HOGENOM" id="CLU_377880_0_0_1"/>
<dbReference type="InterPro" id="IPR011989">
    <property type="entry name" value="ARM-like"/>
</dbReference>
<protein>
    <recommendedName>
        <fullName evidence="7">Vacuolar protein 8</fullName>
    </recommendedName>
</protein>
<dbReference type="SMART" id="SM00185">
    <property type="entry name" value="ARM"/>
    <property type="match status" value="8"/>
</dbReference>
<dbReference type="eggNOG" id="KOG0166">
    <property type="taxonomic scope" value="Eukaryota"/>
</dbReference>
<proteinExistence type="inferred from homology"/>
<dbReference type="PANTHER" id="PTHR47249">
    <property type="entry name" value="VACUOLAR PROTEIN 8"/>
    <property type="match status" value="1"/>
</dbReference>
<dbReference type="RefSeq" id="XP_005777146.1">
    <property type="nucleotide sequence ID" value="XM_005777089.1"/>
</dbReference>
<dbReference type="GO" id="GO:0043495">
    <property type="term" value="F:protein-membrane adaptor activity"/>
    <property type="evidence" value="ECO:0007669"/>
    <property type="project" value="InterPro"/>
</dbReference>
<dbReference type="Proteomes" id="UP000013827">
    <property type="component" value="Unassembled WGS sequence"/>
</dbReference>
<evidence type="ECO:0000256" key="7">
    <source>
        <dbReference type="ARBA" id="ARBA00026209"/>
    </source>
</evidence>
<dbReference type="PROSITE" id="PS50176">
    <property type="entry name" value="ARM_REPEAT"/>
    <property type="match status" value="1"/>
</dbReference>
<dbReference type="InterPro" id="IPR045156">
    <property type="entry name" value="Vac8"/>
</dbReference>
<sequence>MSAPMLRQSLHLTSLRSGPAEAPSSSGVSRRAQKRSQEDVSGGAECADKGDGRRLEQAISALEGKLMRMLSKQRAQEAQAARLPPSAAIDTTHEAFLASARAFAGRLVPLLSEPLLLRALRDKKGAHGGASDAPKQVLQLLEMISQRDGFRQGVLEANAMAALVRILRLCRERLERLRPPPERRIERGSGSSSGTSDVCREARGRLQLCLRMAVQSMAFLTQISPESCSWPPCEGQSCELVAILRDVWLDSAVRRLAACSLKHLAALNDTVRLAMAPHIQDLVEACLEAHRAEGDAVLDSSALCALTSMLAEGGPTADAALAAVANLVSNRRARARFVELGGIALLQAPLRSEHEGIYKNAGWVIASLAVDTDISGDFTLDGGIPLLLQYARSADLGHQEEAAWGLANLSSQSELTATLMRANVVPLLVTFARSESDGVRMQALWTLANLAVHPEFRQEIARERTIPALLDSFRDPAPGTHHSLTQAARALSNLVVTSENRAETMAHGGGEAILRCALSESNEVQQAVARVIVNLSYEVGVAMQLVSAGALPVVASLLGSDCDSVQQEATWMAVNFSLCIDGQAPPPRGSPAFGAEMVLPLLHLLRSARREVLEQAAWALFNLARSRPNKMAMLSHGALSLLAGLPSQVDMRAGGSSSGVRAASGTLLTSLAEALTPTSRRAIVGPGSERSQPPSGLHRGEAPQKVAMLSAPAGPGLLEPQFARFAVSGAEEAS</sequence>
<evidence type="ECO:0000256" key="6">
    <source>
        <dbReference type="ARBA" id="ARBA00023288"/>
    </source>
</evidence>
<dbReference type="SUPFAM" id="SSF48371">
    <property type="entry name" value="ARM repeat"/>
    <property type="match status" value="2"/>
</dbReference>
<keyword evidence="4" id="KW-0677">Repeat</keyword>
<organism evidence="10 11">
    <name type="scientific">Emiliania huxleyi (strain CCMP1516)</name>
    <dbReference type="NCBI Taxonomy" id="280463"/>
    <lineage>
        <taxon>Eukaryota</taxon>
        <taxon>Haptista</taxon>
        <taxon>Haptophyta</taxon>
        <taxon>Prymnesiophyceae</taxon>
        <taxon>Isochrysidales</taxon>
        <taxon>Noelaerhabdaceae</taxon>
        <taxon>Emiliania</taxon>
    </lineage>
</organism>
<evidence type="ECO:0000313" key="11">
    <source>
        <dbReference type="Proteomes" id="UP000013827"/>
    </source>
</evidence>
<dbReference type="InterPro" id="IPR000225">
    <property type="entry name" value="Armadillo"/>
</dbReference>
<dbReference type="GeneID" id="17270264"/>
<keyword evidence="5" id="KW-0472">Membrane</keyword>
<dbReference type="Pfam" id="PF00514">
    <property type="entry name" value="Arm"/>
    <property type="match status" value="3"/>
</dbReference>
<dbReference type="Gene3D" id="1.25.10.10">
    <property type="entry name" value="Leucine-rich Repeat Variant"/>
    <property type="match status" value="4"/>
</dbReference>
<evidence type="ECO:0000313" key="10">
    <source>
        <dbReference type="EnsemblProtists" id="EOD24717"/>
    </source>
</evidence>
<accession>A0A0D3JMI2</accession>
<evidence type="ECO:0000256" key="3">
    <source>
        <dbReference type="ARBA" id="ARBA00022554"/>
    </source>
</evidence>
<dbReference type="PANTHER" id="PTHR47249:SF1">
    <property type="entry name" value="VACUOLAR PROTEIN 8"/>
    <property type="match status" value="1"/>
</dbReference>
<dbReference type="EnsemblProtists" id="EOD24717">
    <property type="protein sequence ID" value="EOD24717"/>
    <property type="gene ID" value="EMIHUDRAFT_206817"/>
</dbReference>
<reference evidence="10" key="2">
    <citation type="submission" date="2024-10" db="UniProtKB">
        <authorList>
            <consortium name="EnsemblProtists"/>
        </authorList>
    </citation>
    <scope>IDENTIFICATION</scope>
</reference>